<sequence>MKRALPLLVITSALALAACGDRNPLQVARSACPAVGILDYTGDTTLFSPATSRDADAIDLTATITNLRAQCYAENGRVISQASYDVIAMRTNAAAARTVTLPVFSAVMRAGDRIVSKQVGGVTLTFPAGSLRAQTSASARADIAESAATLPDAINREIDKRRKPGDPDAALDPLSRPSVRDAVREASFELLVGFNLDERALAYNVAK</sequence>
<comment type="caution">
    <text evidence="2">The sequence shown here is derived from an EMBL/GenBank/DDBJ whole genome shotgun (WGS) entry which is preliminary data.</text>
</comment>
<keyword evidence="3" id="KW-1185">Reference proteome</keyword>
<dbReference type="EMBL" id="JAGSPA010000001">
    <property type="protein sequence ID" value="MBV7255255.1"/>
    <property type="molecule type" value="Genomic_DNA"/>
</dbReference>
<protein>
    <recommendedName>
        <fullName evidence="4">Lipoprotein</fullName>
    </recommendedName>
</protein>
<evidence type="ECO:0000313" key="3">
    <source>
        <dbReference type="Proteomes" id="UP000722336"/>
    </source>
</evidence>
<keyword evidence="1" id="KW-0732">Signal</keyword>
<reference evidence="2 3" key="1">
    <citation type="submission" date="2021-04" db="EMBL/GenBank/DDBJ databases">
        <authorList>
            <person name="Pira H."/>
            <person name="Risdian C."/>
            <person name="Wink J."/>
        </authorList>
    </citation>
    <scope>NUCLEOTIDE SEQUENCE [LARGE SCALE GENOMIC DNA]</scope>
    <source>
        <strain evidence="2 3">WHA3</strain>
    </source>
</reference>
<feature type="chain" id="PRO_5045050011" description="Lipoprotein" evidence="1">
    <location>
        <begin position="18"/>
        <end position="207"/>
    </location>
</feature>
<name>A0ABS6SAL7_9SPHN</name>
<dbReference type="PROSITE" id="PS51257">
    <property type="entry name" value="PROKAR_LIPOPROTEIN"/>
    <property type="match status" value="1"/>
</dbReference>
<dbReference type="RefSeq" id="WP_218443528.1">
    <property type="nucleotide sequence ID" value="NZ_JAGSPA010000001.1"/>
</dbReference>
<dbReference type="Proteomes" id="UP000722336">
    <property type="component" value="Unassembled WGS sequence"/>
</dbReference>
<gene>
    <name evidence="2" type="ORF">KCG44_00500</name>
</gene>
<evidence type="ECO:0000256" key="1">
    <source>
        <dbReference type="SAM" id="SignalP"/>
    </source>
</evidence>
<accession>A0ABS6SAL7</accession>
<organism evidence="2 3">
    <name type="scientific">Pacificimonas pallii</name>
    <dbReference type="NCBI Taxonomy" id="2827236"/>
    <lineage>
        <taxon>Bacteria</taxon>
        <taxon>Pseudomonadati</taxon>
        <taxon>Pseudomonadota</taxon>
        <taxon>Alphaproteobacteria</taxon>
        <taxon>Sphingomonadales</taxon>
        <taxon>Sphingosinicellaceae</taxon>
        <taxon>Pacificimonas</taxon>
    </lineage>
</organism>
<feature type="signal peptide" evidence="1">
    <location>
        <begin position="1"/>
        <end position="17"/>
    </location>
</feature>
<proteinExistence type="predicted"/>
<evidence type="ECO:0000313" key="2">
    <source>
        <dbReference type="EMBL" id="MBV7255255.1"/>
    </source>
</evidence>
<evidence type="ECO:0008006" key="4">
    <source>
        <dbReference type="Google" id="ProtNLM"/>
    </source>
</evidence>